<feature type="binding site" evidence="11">
    <location>
        <position position="100"/>
    </location>
    <ligand>
        <name>NAD(+)</name>
        <dbReference type="ChEBI" id="CHEBI:57540"/>
    </ligand>
</feature>
<keyword evidence="7 8" id="KW-0275">Fatty acid biosynthesis</keyword>
<dbReference type="InterPro" id="IPR014358">
    <property type="entry name" value="Enoyl-ACP_Rdtase_NADH"/>
</dbReference>
<keyword evidence="4" id="KW-0276">Fatty acid metabolism</keyword>
<comment type="caution">
    <text evidence="12">The sequence shown here is derived from an EMBL/GenBank/DDBJ whole genome shotgun (WGS) entry which is preliminary data.</text>
</comment>
<dbReference type="Gene3D" id="1.10.8.400">
    <property type="entry name" value="Enoyl acyl carrier protein reductase"/>
    <property type="match status" value="1"/>
</dbReference>
<keyword evidence="3 8" id="KW-0444">Lipid biosynthesis</keyword>
<protein>
    <recommendedName>
        <fullName evidence="8">Enoyl-[acyl-carrier-protein] reductase [NADH]</fullName>
        <ecNumber evidence="8">1.3.1.9</ecNumber>
    </recommendedName>
</protein>
<dbReference type="AlphaFoldDB" id="A0A7Y9QUW7"/>
<evidence type="ECO:0000256" key="10">
    <source>
        <dbReference type="PIRSR" id="PIRSR000094-2"/>
    </source>
</evidence>
<proteinExistence type="inferred from homology"/>
<keyword evidence="8 11" id="KW-0520">NAD</keyword>
<evidence type="ECO:0000256" key="6">
    <source>
        <dbReference type="ARBA" id="ARBA00023098"/>
    </source>
</evidence>
<dbReference type="InterPro" id="IPR002347">
    <property type="entry name" value="SDR_fam"/>
</dbReference>
<evidence type="ECO:0000313" key="12">
    <source>
        <dbReference type="EMBL" id="NYG31810.1"/>
    </source>
</evidence>
<dbReference type="EC" id="1.3.1.9" evidence="8"/>
<evidence type="ECO:0000256" key="2">
    <source>
        <dbReference type="ARBA" id="ARBA00009233"/>
    </source>
</evidence>
<evidence type="ECO:0000256" key="1">
    <source>
        <dbReference type="ARBA" id="ARBA00005194"/>
    </source>
</evidence>
<feature type="active site" description="Proton acceptor" evidence="9">
    <location>
        <position position="153"/>
    </location>
</feature>
<evidence type="ECO:0000256" key="8">
    <source>
        <dbReference type="PIRNR" id="PIRNR000094"/>
    </source>
</evidence>
<reference evidence="12 13" key="1">
    <citation type="submission" date="2020-07" db="EMBL/GenBank/DDBJ databases">
        <title>Genomic Encyclopedia of Archaeal and Bacterial Type Strains, Phase II (KMG-II): from individual species to whole genera.</title>
        <authorList>
            <person name="Goeker M."/>
        </authorList>
    </citation>
    <scope>NUCLEOTIDE SEQUENCE [LARGE SCALE GENOMIC DNA]</scope>
    <source>
        <strain evidence="12 13">DSM 21226</strain>
    </source>
</reference>
<comment type="pathway">
    <text evidence="1">Lipid metabolism; fatty acid biosynthesis.</text>
</comment>
<feature type="active site" description="Proton acceptor" evidence="9">
    <location>
        <position position="163"/>
    </location>
</feature>
<dbReference type="PANTHER" id="PTHR43159">
    <property type="entry name" value="ENOYL-[ACYL-CARRIER-PROTEIN] REDUCTASE"/>
    <property type="match status" value="1"/>
</dbReference>
<feature type="binding site" evidence="11">
    <location>
        <position position="170"/>
    </location>
    <ligand>
        <name>NAD(+)</name>
        <dbReference type="ChEBI" id="CHEBI:57540"/>
    </ligand>
</feature>
<comment type="catalytic activity">
    <reaction evidence="8">
        <text>a 2,3-saturated acyl-[ACP] + NAD(+) = a (2E)-enoyl-[ACP] + NADH + H(+)</text>
        <dbReference type="Rhea" id="RHEA:10240"/>
        <dbReference type="Rhea" id="RHEA-COMP:9925"/>
        <dbReference type="Rhea" id="RHEA-COMP:9926"/>
        <dbReference type="ChEBI" id="CHEBI:15378"/>
        <dbReference type="ChEBI" id="CHEBI:57540"/>
        <dbReference type="ChEBI" id="CHEBI:57945"/>
        <dbReference type="ChEBI" id="CHEBI:78784"/>
        <dbReference type="ChEBI" id="CHEBI:78785"/>
        <dbReference type="EC" id="1.3.1.9"/>
    </reaction>
</comment>
<keyword evidence="13" id="KW-1185">Reference proteome</keyword>
<evidence type="ECO:0000313" key="13">
    <source>
        <dbReference type="Proteomes" id="UP000518288"/>
    </source>
</evidence>
<dbReference type="SUPFAM" id="SSF51735">
    <property type="entry name" value="NAD(P)-binding Rossmann-fold domains"/>
    <property type="match status" value="1"/>
</dbReference>
<evidence type="ECO:0000256" key="5">
    <source>
        <dbReference type="ARBA" id="ARBA00023002"/>
    </source>
</evidence>
<evidence type="ECO:0000256" key="4">
    <source>
        <dbReference type="ARBA" id="ARBA00022832"/>
    </source>
</evidence>
<feature type="binding site" evidence="11">
    <location>
        <begin position="28"/>
        <end position="29"/>
    </location>
    <ligand>
        <name>NAD(+)</name>
        <dbReference type="ChEBI" id="CHEBI:57540"/>
    </ligand>
</feature>
<comment type="similarity">
    <text evidence="2 8">Belongs to the short-chain dehydrogenases/reductases (SDR) family. FabI subfamily.</text>
</comment>
<evidence type="ECO:0000256" key="11">
    <source>
        <dbReference type="PIRSR" id="PIRSR000094-3"/>
    </source>
</evidence>
<keyword evidence="5 8" id="KW-0560">Oxidoreductase</keyword>
<dbReference type="UniPathway" id="UPA00094"/>
<keyword evidence="6" id="KW-0443">Lipid metabolism</keyword>
<dbReference type="GO" id="GO:0006633">
    <property type="term" value="P:fatty acid biosynthetic process"/>
    <property type="evidence" value="ECO:0007669"/>
    <property type="project" value="UniProtKB-UniPathway"/>
</dbReference>
<evidence type="ECO:0000256" key="7">
    <source>
        <dbReference type="ARBA" id="ARBA00023160"/>
    </source>
</evidence>
<accession>A0A7Y9QUW7</accession>
<dbReference type="GO" id="GO:0004318">
    <property type="term" value="F:enoyl-[acyl-carrier-protein] reductase (NADH) activity"/>
    <property type="evidence" value="ECO:0007669"/>
    <property type="project" value="UniProtKB-EC"/>
</dbReference>
<dbReference type="PRINTS" id="PR00081">
    <property type="entry name" value="GDHRDH"/>
</dbReference>
<dbReference type="Proteomes" id="UP000518288">
    <property type="component" value="Unassembled WGS sequence"/>
</dbReference>
<dbReference type="PIRSF" id="PIRSF000094">
    <property type="entry name" value="Enoyl-ACP_rdct"/>
    <property type="match status" value="1"/>
</dbReference>
<dbReference type="InterPro" id="IPR036291">
    <property type="entry name" value="NAD(P)-bd_dom_sf"/>
</dbReference>
<evidence type="ECO:0000256" key="3">
    <source>
        <dbReference type="ARBA" id="ARBA00022516"/>
    </source>
</evidence>
<name>A0A7Y9QUW7_9BURK</name>
<feature type="binding site" evidence="10">
    <location>
        <position position="103"/>
    </location>
    <ligand>
        <name>substrate</name>
    </ligand>
</feature>
<dbReference type="NCBIfam" id="NF005717">
    <property type="entry name" value="PRK07533.1"/>
    <property type="match status" value="1"/>
</dbReference>
<dbReference type="PANTHER" id="PTHR43159:SF2">
    <property type="entry name" value="ENOYL-[ACYL-CARRIER-PROTEIN] REDUCTASE [NADH], CHLOROPLASTIC"/>
    <property type="match status" value="1"/>
</dbReference>
<feature type="binding site" evidence="11">
    <location>
        <position position="22"/>
    </location>
    <ligand>
        <name>NAD(+)</name>
        <dbReference type="ChEBI" id="CHEBI:57540"/>
    </ligand>
</feature>
<dbReference type="EMBL" id="JACCFH010000001">
    <property type="protein sequence ID" value="NYG31810.1"/>
    <property type="molecule type" value="Genomic_DNA"/>
</dbReference>
<dbReference type="RefSeq" id="WP_246332461.1">
    <property type="nucleotide sequence ID" value="NZ_JACCFH010000001.1"/>
</dbReference>
<feature type="binding site" evidence="11">
    <location>
        <begin position="199"/>
        <end position="203"/>
    </location>
    <ligand>
        <name>NAD(+)</name>
        <dbReference type="ChEBI" id="CHEBI:57540"/>
    </ligand>
</feature>
<evidence type="ECO:0000256" key="9">
    <source>
        <dbReference type="PIRSR" id="PIRSR000094-1"/>
    </source>
</evidence>
<sequence length="262" mass="27075">MSRPALADSMLPLSGRRGLVLGVANAHSIAWGCAEALHAQGAALVLSCLNEKARPWVQPLADTLGAPLIDCNVEVEGELEHLVAQAVETLGGLDFVIHSIAWAPLAELHGRVIDSSAAGFARAMTVSCHSLAALARLCEPHLGAGSALVTMTYHGAEEAIPHYGLMGPVKAALESTVRYLAVELGAKGVRVHAVSPGPVPTRAASGIEDFDDLMATAAAESPLRRLVTLDEIGALTAFLVGPGASGMTGQTIYVDAGFHAVR</sequence>
<dbReference type="Gene3D" id="3.40.50.720">
    <property type="entry name" value="NAD(P)-binding Rossmann-like Domain"/>
    <property type="match status" value="1"/>
</dbReference>
<gene>
    <name evidence="12" type="ORF">BDD16_000796</name>
</gene>
<dbReference type="Pfam" id="PF13561">
    <property type="entry name" value="adh_short_C2"/>
    <property type="match status" value="1"/>
</dbReference>
<organism evidence="12 13">
    <name type="scientific">Sphaerotilus montanus</name>
    <dbReference type="NCBI Taxonomy" id="522889"/>
    <lineage>
        <taxon>Bacteria</taxon>
        <taxon>Pseudomonadati</taxon>
        <taxon>Pseudomonadota</taxon>
        <taxon>Betaproteobacteria</taxon>
        <taxon>Burkholderiales</taxon>
        <taxon>Sphaerotilaceae</taxon>
        <taxon>Sphaerotilus</taxon>
    </lineage>
</organism>